<keyword evidence="2" id="KW-1185">Reference proteome</keyword>
<dbReference type="Proteomes" id="UP001163387">
    <property type="component" value="Chromosome"/>
</dbReference>
<sequence length="55" mass="6837">MKRYTIFWKIRESIYKLQEKFEKLEKQVFEKIQKLKEKATDLFTSAEKEQLNTHN</sequence>
<dbReference type="EMBL" id="AP026933">
    <property type="protein sequence ID" value="BDT03628.1"/>
    <property type="molecule type" value="Genomic_DNA"/>
</dbReference>
<accession>A0ABM8BUW5</accession>
<proteinExistence type="predicted"/>
<organism evidence="1 2">
    <name type="scientific">Spiroplasma ixodetis</name>
    <dbReference type="NCBI Taxonomy" id="2141"/>
    <lineage>
        <taxon>Bacteria</taxon>
        <taxon>Bacillati</taxon>
        <taxon>Mycoplasmatota</taxon>
        <taxon>Mollicutes</taxon>
        <taxon>Entomoplasmatales</taxon>
        <taxon>Spiroplasmataceae</taxon>
        <taxon>Spiroplasma</taxon>
    </lineage>
</organism>
<reference evidence="1 2" key="1">
    <citation type="journal article" date="2022" name="Front. Microbiol.">
        <title>Male-killing mechanisms vary between Spiroplasma species.</title>
        <authorList>
            <person name="Arai H."/>
            <person name="Inoue M."/>
            <person name="Kageyama D."/>
        </authorList>
    </citation>
    <scope>NUCLEOTIDE SEQUENCE [LARGE SCALE GENOMIC DNA]</scope>
    <source>
        <strain evidence="2">sHm</strain>
    </source>
</reference>
<gene>
    <name evidence="1" type="ORF">SHM_12740</name>
</gene>
<evidence type="ECO:0000313" key="1">
    <source>
        <dbReference type="EMBL" id="BDT03628.1"/>
    </source>
</evidence>
<name>A0ABM8BUW5_9MOLU</name>
<protein>
    <submittedName>
        <fullName evidence="1">Uncharacterized protein</fullName>
    </submittedName>
</protein>
<evidence type="ECO:0000313" key="2">
    <source>
        <dbReference type="Proteomes" id="UP001163387"/>
    </source>
</evidence>